<feature type="region of interest" description="Disordered" evidence="10">
    <location>
        <begin position="547"/>
        <end position="573"/>
    </location>
</feature>
<comment type="similarity">
    <text evidence="2 7">Belongs to the peptidase S41B family.</text>
</comment>
<dbReference type="CDD" id="cd10828">
    <property type="entry name" value="cpPDZ_Tricorn-protease"/>
    <property type="match status" value="1"/>
</dbReference>
<dbReference type="Pfam" id="PF03572">
    <property type="entry name" value="Peptidase_S41"/>
    <property type="match status" value="1"/>
</dbReference>
<dbReference type="InterPro" id="IPR012393">
    <property type="entry name" value="Tricorn_protease"/>
</dbReference>
<dbReference type="GO" id="GO:0006508">
    <property type="term" value="P:proteolysis"/>
    <property type="evidence" value="ECO:0007669"/>
    <property type="project" value="UniProtKB-UniRule"/>
</dbReference>
<evidence type="ECO:0000256" key="1">
    <source>
        <dbReference type="ARBA" id="ARBA00004496"/>
    </source>
</evidence>
<dbReference type="EC" id="3.4.21.-" evidence="7"/>
<keyword evidence="11" id="KW-0732">Signal</keyword>
<organism evidence="13 14">
    <name type="scientific">Frigoriglobus tundricola</name>
    <dbReference type="NCBI Taxonomy" id="2774151"/>
    <lineage>
        <taxon>Bacteria</taxon>
        <taxon>Pseudomonadati</taxon>
        <taxon>Planctomycetota</taxon>
        <taxon>Planctomycetia</taxon>
        <taxon>Gemmatales</taxon>
        <taxon>Gemmataceae</taxon>
        <taxon>Frigoriglobus</taxon>
    </lineage>
</organism>
<feature type="active site" description="Nucleophile" evidence="8">
    <location>
        <position position="965"/>
    </location>
</feature>
<protein>
    <recommendedName>
        <fullName evidence="7">Tricorn protease homolog</fullName>
        <ecNumber evidence="7">3.4.21.-</ecNumber>
    </recommendedName>
</protein>
<dbReference type="Gene3D" id="2.130.10.10">
    <property type="entry name" value="YVTN repeat-like/Quinoprotein amine dehydrogenase"/>
    <property type="match status" value="1"/>
</dbReference>
<feature type="region of interest" description="Disordered" evidence="10">
    <location>
        <begin position="350"/>
        <end position="373"/>
    </location>
</feature>
<evidence type="ECO:0000313" key="14">
    <source>
        <dbReference type="Proteomes" id="UP000503447"/>
    </source>
</evidence>
<reference evidence="14" key="1">
    <citation type="submission" date="2020-05" db="EMBL/GenBank/DDBJ databases">
        <title>Frigoriglobus tundricola gen. nov., sp. nov., a psychrotolerant cellulolytic planctomycete of the family Gemmataceae with two divergent copies of 16S rRNA gene.</title>
        <authorList>
            <person name="Kulichevskaya I.S."/>
            <person name="Ivanova A.A."/>
            <person name="Naumoff D.G."/>
            <person name="Beletsky A.V."/>
            <person name="Rijpstra W.I.C."/>
            <person name="Sinninghe Damste J.S."/>
            <person name="Mardanov A.V."/>
            <person name="Ravin N.V."/>
            <person name="Dedysh S.N."/>
        </authorList>
    </citation>
    <scope>NUCLEOTIDE SEQUENCE [LARGE SCALE GENOMIC DNA]</scope>
    <source>
        <strain evidence="14">PL17</strain>
    </source>
</reference>
<evidence type="ECO:0000256" key="9">
    <source>
        <dbReference type="PIRSR" id="PIRSR036421-3"/>
    </source>
</evidence>
<dbReference type="Pfam" id="PF14685">
    <property type="entry name" value="PDZ_Tricorn"/>
    <property type="match status" value="1"/>
</dbReference>
<proteinExistence type="inferred from homology"/>
<evidence type="ECO:0000256" key="8">
    <source>
        <dbReference type="PIRSR" id="PIRSR036421-1"/>
    </source>
</evidence>
<evidence type="ECO:0000256" key="10">
    <source>
        <dbReference type="SAM" id="MobiDB-lite"/>
    </source>
</evidence>
<evidence type="ECO:0000256" key="3">
    <source>
        <dbReference type="ARBA" id="ARBA00022490"/>
    </source>
</evidence>
<evidence type="ECO:0000256" key="7">
    <source>
        <dbReference type="PIRNR" id="PIRNR036421"/>
    </source>
</evidence>
<dbReference type="InterPro" id="IPR005151">
    <property type="entry name" value="Tail-specific_protease"/>
</dbReference>
<evidence type="ECO:0000256" key="4">
    <source>
        <dbReference type="ARBA" id="ARBA00022670"/>
    </source>
</evidence>
<feature type="compositionally biased region" description="Basic and acidic residues" evidence="10">
    <location>
        <begin position="550"/>
        <end position="573"/>
    </location>
</feature>
<dbReference type="PANTHER" id="PTHR43253">
    <property type="entry name" value="TRICORN PROTEASE HOMOLOG 2-RELATED"/>
    <property type="match status" value="1"/>
</dbReference>
<keyword evidence="14" id="KW-1185">Reference proteome</keyword>
<dbReference type="RefSeq" id="WP_171474797.1">
    <property type="nucleotide sequence ID" value="NZ_CP053452.2"/>
</dbReference>
<evidence type="ECO:0000256" key="5">
    <source>
        <dbReference type="ARBA" id="ARBA00022801"/>
    </source>
</evidence>
<comment type="subcellular location">
    <subcellularLocation>
        <location evidence="1 7">Cytoplasm</location>
    </subcellularLocation>
</comment>
<dbReference type="Gene3D" id="2.120.10.60">
    <property type="entry name" value="Tricorn protease N-terminal domain"/>
    <property type="match status" value="1"/>
</dbReference>
<feature type="active site" description="Charge relay system" evidence="8">
    <location>
        <position position="1024"/>
    </location>
</feature>
<dbReference type="Gene3D" id="3.30.750.44">
    <property type="match status" value="1"/>
</dbReference>
<dbReference type="Pfam" id="PF26549">
    <property type="entry name" value="Tricorn_N"/>
    <property type="match status" value="1"/>
</dbReference>
<dbReference type="SUPFAM" id="SSF69304">
    <property type="entry name" value="Tricorn protease N-terminal domain"/>
    <property type="match status" value="2"/>
</dbReference>
<dbReference type="InterPro" id="IPR029414">
    <property type="entry name" value="Tricorn_PDZ"/>
</dbReference>
<gene>
    <name evidence="13" type="ORF">FTUN_7548</name>
</gene>
<dbReference type="Pfam" id="PF26550">
    <property type="entry name" value="Tricorn_2nd"/>
    <property type="match status" value="1"/>
</dbReference>
<dbReference type="SUPFAM" id="SSF52096">
    <property type="entry name" value="ClpP/crotonase"/>
    <property type="match status" value="1"/>
</dbReference>
<evidence type="ECO:0000256" key="11">
    <source>
        <dbReference type="SAM" id="SignalP"/>
    </source>
</evidence>
<dbReference type="InterPro" id="IPR036034">
    <property type="entry name" value="PDZ_sf"/>
</dbReference>
<dbReference type="InterPro" id="IPR028204">
    <property type="entry name" value="Tricorn_C1"/>
</dbReference>
<evidence type="ECO:0000256" key="2">
    <source>
        <dbReference type="ARBA" id="ARBA00008524"/>
    </source>
</evidence>
<dbReference type="Gene3D" id="2.30.42.10">
    <property type="match status" value="1"/>
</dbReference>
<dbReference type="AlphaFoldDB" id="A0A6M5Z1C8"/>
<feature type="chain" id="PRO_5026771235" description="Tricorn protease homolog" evidence="11">
    <location>
        <begin position="22"/>
        <end position="1076"/>
    </location>
</feature>
<keyword evidence="4 7" id="KW-0645">Protease</keyword>
<keyword evidence="5 7" id="KW-0378">Hydrolase</keyword>
<dbReference type="CDD" id="cd07562">
    <property type="entry name" value="Peptidase_S41_TRI"/>
    <property type="match status" value="1"/>
</dbReference>
<evidence type="ECO:0000313" key="13">
    <source>
        <dbReference type="EMBL" id="QJW99925.1"/>
    </source>
</evidence>
<keyword evidence="3 7" id="KW-0963">Cytoplasm</keyword>
<dbReference type="PANTHER" id="PTHR43253:SF1">
    <property type="entry name" value="TRICORN PROTEASE HOMOLOG 2-RELATED"/>
    <property type="match status" value="1"/>
</dbReference>
<dbReference type="SUPFAM" id="SSF50156">
    <property type="entry name" value="PDZ domain-like"/>
    <property type="match status" value="1"/>
</dbReference>
<feature type="domain" description="Tail specific protease" evidence="12">
    <location>
        <begin position="842"/>
        <end position="1035"/>
    </location>
</feature>
<dbReference type="GO" id="GO:0008236">
    <property type="term" value="F:serine-type peptidase activity"/>
    <property type="evidence" value="ECO:0007669"/>
    <property type="project" value="UniProtKB-UniRule"/>
</dbReference>
<dbReference type="PROSITE" id="PS51257">
    <property type="entry name" value="PROKAR_LIPOPROTEIN"/>
    <property type="match status" value="1"/>
</dbReference>
<feature type="active site" description="Charge relay system" evidence="8">
    <location>
        <position position="741"/>
    </location>
</feature>
<dbReference type="PIRSF" id="PIRSF036421">
    <property type="entry name" value="Tricorn_protease"/>
    <property type="match status" value="1"/>
</dbReference>
<dbReference type="SMART" id="SM00245">
    <property type="entry name" value="TSPc"/>
    <property type="match status" value="1"/>
</dbReference>
<feature type="signal peptide" evidence="11">
    <location>
        <begin position="1"/>
        <end position="21"/>
    </location>
</feature>
<sequence length="1076" mass="118305">MLRFALLALAALAACACPISAAPDEARLLRFPAIHGDQIAFTYAGDLYTVTATGGTARRLTSHPGFEMFPRFSPDGKSIAFTAQYDGNTEVFVVPAAGGEPRRLTYTATLGRDEVSDRMGPNNIVMGWTPDGKGVLFRSRMRSFNDFIGQLYTVSVEGGLPEELPLPRGGFASYSPDGKRLVYNRVFREFRTWKRYRGGMADDVWLYDFATKKTEQLTDDPGQDIFPMFAGGKIYFLSDRGKEMRFNLYSVDPATKKVERHTDFTEFDIKFPSASETAIVFENGGYIHKFDAKTGRTEKVAVTILEDRLGARGGLTDVSKSVAEFEISPDGKRALFGARGDVFTVPAGEGVTRNLTRSPGAHERSPKWSPDGKSVAFVSDATGEDEIHVGPADGSAPAKPVTSGADTYKYEIAWSPDSKKVLWADKKLRLQFVEVESKKVTLVNQAKAWEIREYAWAPDSKWIAFARQEADTLGKVHLYSLETGQTADVTDGWYASGSPAFSADGKYLFFVSARDFNPIYSQTEWNHAYRDMSRIYFVTLAKATPNPLRPKLDDEPAEKKDDKKDDKKDGPADVKVDLDGLAGRVVVLPGAASNYRDLASAGNALYYFRGGPQFFVFDLGTKKETALGTVNGYEISADGKKMIVSKEGKYGIIDLPKGPVTIGEALNLSGLEVALDKRAEWKQMFGECWRQMRDFFYDPGLHGVDWGAVRKKYEPLVEHVAHRADLSYVIGEMISELNAGHAYIGGGELPEVRKVQQGLLGAEYTRDAATGFFRITRILPGENWNPKRRSPLTEVGVNVSTGDWIVAVNGRPASEVKNIKELLVHEAGKPVVLSVSAKPAAEGARRVVVTPTADEADLYYYAWVRGNIKKVSDATDGRVGYIHVPDMQQAGLNEFAKHYYPQLKKQALVIDVRGNGGGNVSPMLIERLRREAAMVGIARNAEPTIDPAGTFVGPMACLLNEFSASDGDIFSYRFRHHKLGPLIGKRSWGGVVGIRGSLPLLDGGSLSKPEFSRYDLGGKEWIMENVGVAPDIVVDNDPAKEFAGDDQQLNKAVEVLLGELKKNTPKVAAPPPYPKR</sequence>
<dbReference type="GO" id="GO:0005737">
    <property type="term" value="C:cytoplasm"/>
    <property type="evidence" value="ECO:0007669"/>
    <property type="project" value="UniProtKB-SubCell"/>
</dbReference>
<dbReference type="Gene3D" id="3.90.226.10">
    <property type="entry name" value="2-enoyl-CoA Hydratase, Chain A, domain 1"/>
    <property type="match status" value="1"/>
</dbReference>
<accession>A0A6M5Z1C8</accession>
<dbReference type="EMBL" id="CP053452">
    <property type="protein sequence ID" value="QJW99925.1"/>
    <property type="molecule type" value="Genomic_DNA"/>
</dbReference>
<dbReference type="KEGG" id="ftj:FTUN_7548"/>
<dbReference type="InterPro" id="IPR029045">
    <property type="entry name" value="ClpP/crotonase-like_dom_sf"/>
</dbReference>
<dbReference type="Pfam" id="PF14684">
    <property type="entry name" value="Tricorn_C1"/>
    <property type="match status" value="1"/>
</dbReference>
<comment type="function">
    <text evidence="7">Degrades oligopeptides.</text>
</comment>
<keyword evidence="6 7" id="KW-0720">Serine protease</keyword>
<evidence type="ECO:0000259" key="12">
    <source>
        <dbReference type="SMART" id="SM00245"/>
    </source>
</evidence>
<dbReference type="Proteomes" id="UP000503447">
    <property type="component" value="Chromosome"/>
</dbReference>
<feature type="site" description="Transition state stabilizer; via amide nitrogen" evidence="9">
    <location>
        <position position="966"/>
    </location>
</feature>
<evidence type="ECO:0000256" key="6">
    <source>
        <dbReference type="ARBA" id="ARBA00022825"/>
    </source>
</evidence>
<dbReference type="InterPro" id="IPR015943">
    <property type="entry name" value="WD40/YVTN_repeat-like_dom_sf"/>
</dbReference>
<name>A0A6M5Z1C8_9BACT</name>